<gene>
    <name evidence="1" type="ORF">AAIG39_12430</name>
</gene>
<reference evidence="1 2" key="1">
    <citation type="submission" date="2024-02" db="EMBL/GenBank/DDBJ databases">
        <title>Whole genome of MDR Enterobacteriaceae from southern Thailand.</title>
        <authorList>
            <person name="Surachat K."/>
        </authorList>
    </citation>
    <scope>NUCLEOTIDE SEQUENCE [LARGE SCALE GENOMIC DNA]</scope>
    <source>
        <strain evidence="1 2">PSU_29</strain>
    </source>
</reference>
<keyword evidence="2" id="KW-1185">Reference proteome</keyword>
<dbReference type="Proteomes" id="UP001411173">
    <property type="component" value="Unassembled WGS sequence"/>
</dbReference>
<dbReference type="EMBL" id="JBCIVJ010000009">
    <property type="protein sequence ID" value="MEN0579810.1"/>
    <property type="molecule type" value="Genomic_DNA"/>
</dbReference>
<proteinExistence type="predicted"/>
<organism evidence="1 2">
    <name type="scientific">Phytobacter palmae</name>
    <dbReference type="NCBI Taxonomy" id="1855371"/>
    <lineage>
        <taxon>Bacteria</taxon>
        <taxon>Pseudomonadati</taxon>
        <taxon>Pseudomonadota</taxon>
        <taxon>Gammaproteobacteria</taxon>
        <taxon>Enterobacterales</taxon>
        <taxon>Enterobacteriaceae</taxon>
        <taxon>Phytobacter</taxon>
    </lineage>
</organism>
<sequence length="100" mass="11797">MLNDIKKQIITNNFVDNVRVNMNFNDHEYDKLISSLESLANHMKNESIIDKELALYLYTMPQMIRNAYSSFDKWENKPELALRLEDAWIELDSLVINCLS</sequence>
<accession>A0ABU9V577</accession>
<evidence type="ECO:0000313" key="1">
    <source>
        <dbReference type="EMBL" id="MEN0579810.1"/>
    </source>
</evidence>
<dbReference type="RefSeq" id="WP_343193974.1">
    <property type="nucleotide sequence ID" value="NZ_JBCIVJ010000009.1"/>
</dbReference>
<name>A0ABU9V577_9ENTR</name>
<evidence type="ECO:0000313" key="2">
    <source>
        <dbReference type="Proteomes" id="UP001411173"/>
    </source>
</evidence>
<protein>
    <recommendedName>
        <fullName evidence="3">Colicin immunity protein</fullName>
    </recommendedName>
</protein>
<comment type="caution">
    <text evidence="1">The sequence shown here is derived from an EMBL/GenBank/DDBJ whole genome shotgun (WGS) entry which is preliminary data.</text>
</comment>
<evidence type="ECO:0008006" key="3">
    <source>
        <dbReference type="Google" id="ProtNLM"/>
    </source>
</evidence>